<protein>
    <submittedName>
        <fullName evidence="1">Glycoside hydrolase/deacetylase</fullName>
    </submittedName>
</protein>
<comment type="caution">
    <text evidence="1">The sequence shown here is derived from an EMBL/GenBank/DDBJ whole genome shotgun (WGS) entry which is preliminary data.</text>
</comment>
<gene>
    <name evidence="1" type="ORF">BV25DRAFT_1916688</name>
</gene>
<accession>A0ACB8SYK4</accession>
<reference evidence="1" key="1">
    <citation type="submission" date="2021-03" db="EMBL/GenBank/DDBJ databases">
        <authorList>
            <consortium name="DOE Joint Genome Institute"/>
            <person name="Ahrendt S."/>
            <person name="Looney B.P."/>
            <person name="Miyauchi S."/>
            <person name="Morin E."/>
            <person name="Drula E."/>
            <person name="Courty P.E."/>
            <person name="Chicoki N."/>
            <person name="Fauchery L."/>
            <person name="Kohler A."/>
            <person name="Kuo A."/>
            <person name="Labutti K."/>
            <person name="Pangilinan J."/>
            <person name="Lipzen A."/>
            <person name="Riley R."/>
            <person name="Andreopoulos W."/>
            <person name="He G."/>
            <person name="Johnson J."/>
            <person name="Barry K.W."/>
            <person name="Grigoriev I.V."/>
            <person name="Nagy L."/>
            <person name="Hibbett D."/>
            <person name="Henrissat B."/>
            <person name="Matheny P.B."/>
            <person name="Labbe J."/>
            <person name="Martin F."/>
        </authorList>
    </citation>
    <scope>NUCLEOTIDE SEQUENCE</scope>
    <source>
        <strain evidence="1">HHB10654</strain>
    </source>
</reference>
<evidence type="ECO:0000313" key="2">
    <source>
        <dbReference type="Proteomes" id="UP000814140"/>
    </source>
</evidence>
<keyword evidence="1" id="KW-0378">Hydrolase</keyword>
<keyword evidence="2" id="KW-1185">Reference proteome</keyword>
<dbReference type="Proteomes" id="UP000814140">
    <property type="component" value="Unassembled WGS sequence"/>
</dbReference>
<evidence type="ECO:0000313" key="1">
    <source>
        <dbReference type="EMBL" id="KAI0061674.1"/>
    </source>
</evidence>
<dbReference type="EMBL" id="MU277211">
    <property type="protein sequence ID" value="KAI0061674.1"/>
    <property type="molecule type" value="Genomic_DNA"/>
</dbReference>
<name>A0ACB8SYK4_9AGAM</name>
<proteinExistence type="predicted"/>
<sequence>MLFTTFAAFLSVFTLARALPAPAEEHAKRGLATVYSGCKSANTVAMTFDDGPYIYEQDIVNTLNQNGIKGTFFINGDNWECVYDSSTISSLKSAYNSGHQIGSHTWHHYDLTTLSWDQIHDEMWRTELAMRRILGVAPAIMRPPYGNYNDLVRSASSIRNQSLIIWDFDDGDSTGSSVSQSETDYNNLVKQHPKNVLALNHETYETSAHTVIPYAIKKLKAAGYKFATVSECLGLPAYSWYGAPQKKDSTWTC</sequence>
<reference evidence="1" key="2">
    <citation type="journal article" date="2022" name="New Phytol.">
        <title>Evolutionary transition to the ectomycorrhizal habit in the genomes of a hyperdiverse lineage of mushroom-forming fungi.</title>
        <authorList>
            <person name="Looney B."/>
            <person name="Miyauchi S."/>
            <person name="Morin E."/>
            <person name="Drula E."/>
            <person name="Courty P.E."/>
            <person name="Kohler A."/>
            <person name="Kuo A."/>
            <person name="LaButti K."/>
            <person name="Pangilinan J."/>
            <person name="Lipzen A."/>
            <person name="Riley R."/>
            <person name="Andreopoulos W."/>
            <person name="He G."/>
            <person name="Johnson J."/>
            <person name="Nolan M."/>
            <person name="Tritt A."/>
            <person name="Barry K.W."/>
            <person name="Grigoriev I.V."/>
            <person name="Nagy L.G."/>
            <person name="Hibbett D."/>
            <person name="Henrissat B."/>
            <person name="Matheny P.B."/>
            <person name="Labbe J."/>
            <person name="Martin F.M."/>
        </authorList>
    </citation>
    <scope>NUCLEOTIDE SEQUENCE</scope>
    <source>
        <strain evidence="1">HHB10654</strain>
    </source>
</reference>
<organism evidence="1 2">
    <name type="scientific">Artomyces pyxidatus</name>
    <dbReference type="NCBI Taxonomy" id="48021"/>
    <lineage>
        <taxon>Eukaryota</taxon>
        <taxon>Fungi</taxon>
        <taxon>Dikarya</taxon>
        <taxon>Basidiomycota</taxon>
        <taxon>Agaricomycotina</taxon>
        <taxon>Agaricomycetes</taxon>
        <taxon>Russulales</taxon>
        <taxon>Auriscalpiaceae</taxon>
        <taxon>Artomyces</taxon>
    </lineage>
</organism>